<comment type="caution">
    <text evidence="2">The sequence shown here is derived from an EMBL/GenBank/DDBJ whole genome shotgun (WGS) entry which is preliminary data.</text>
</comment>
<gene>
    <name evidence="2" type="ORF">H5P28_00890</name>
</gene>
<sequence length="112" mass="13005">MNEEHNPNMENKMEQIPDANPAAAPTEDYFGFYGYMNRIAKLDATQAWQTAFEVLRASRWKPTDIIIRTFLRSYAGYELGSVSNRYVGTLAERIRQVLEEEWVAQEFDHIGL</sequence>
<dbReference type="AlphaFoldDB" id="A0A842HAZ7"/>
<proteinExistence type="predicted"/>
<dbReference type="EMBL" id="JACHVB010000011">
    <property type="protein sequence ID" value="MBC2592807.1"/>
    <property type="molecule type" value="Genomic_DNA"/>
</dbReference>
<protein>
    <submittedName>
        <fullName evidence="2">Uncharacterized protein</fullName>
    </submittedName>
</protein>
<name>A0A842HAZ7_9BACT</name>
<feature type="compositionally biased region" description="Basic and acidic residues" evidence="1">
    <location>
        <begin position="1"/>
        <end position="15"/>
    </location>
</feature>
<dbReference type="RefSeq" id="WP_185673822.1">
    <property type="nucleotide sequence ID" value="NZ_JACHVB010000011.1"/>
</dbReference>
<keyword evidence="3" id="KW-1185">Reference proteome</keyword>
<evidence type="ECO:0000313" key="2">
    <source>
        <dbReference type="EMBL" id="MBC2592807.1"/>
    </source>
</evidence>
<evidence type="ECO:0000313" key="3">
    <source>
        <dbReference type="Proteomes" id="UP000546464"/>
    </source>
</evidence>
<feature type="region of interest" description="Disordered" evidence="1">
    <location>
        <begin position="1"/>
        <end position="22"/>
    </location>
</feature>
<organism evidence="2 3">
    <name type="scientific">Ruficoccus amylovorans</name>
    <dbReference type="NCBI Taxonomy" id="1804625"/>
    <lineage>
        <taxon>Bacteria</taxon>
        <taxon>Pseudomonadati</taxon>
        <taxon>Verrucomicrobiota</taxon>
        <taxon>Opitutia</taxon>
        <taxon>Puniceicoccales</taxon>
        <taxon>Cerasicoccaceae</taxon>
        <taxon>Ruficoccus</taxon>
    </lineage>
</organism>
<accession>A0A842HAZ7</accession>
<evidence type="ECO:0000256" key="1">
    <source>
        <dbReference type="SAM" id="MobiDB-lite"/>
    </source>
</evidence>
<reference evidence="2 3" key="1">
    <citation type="submission" date="2020-07" db="EMBL/GenBank/DDBJ databases">
        <authorList>
            <person name="Feng X."/>
        </authorList>
    </citation>
    <scope>NUCLEOTIDE SEQUENCE [LARGE SCALE GENOMIC DNA]</scope>
    <source>
        <strain evidence="2 3">JCM31066</strain>
    </source>
</reference>
<dbReference type="Proteomes" id="UP000546464">
    <property type="component" value="Unassembled WGS sequence"/>
</dbReference>